<sequence>MLASLHLVLEKSFIRFVKMEGYRVVGKGLTQADAVRRINVSRSGVQRFRDQSKNSVSRKLVSGRPCVIPLQKHFRTEEGGSQLCLRSFQIILLQKRQEYRSSHSLYS</sequence>
<evidence type="ECO:0000313" key="1">
    <source>
        <dbReference type="EMBL" id="GBL72109.1"/>
    </source>
</evidence>
<gene>
    <name evidence="1" type="ORF">AVEN_115117_1</name>
</gene>
<protein>
    <submittedName>
        <fullName evidence="1">Uncharacterized protein</fullName>
    </submittedName>
</protein>
<dbReference type="OrthoDB" id="6060394at2759"/>
<reference evidence="1 2" key="1">
    <citation type="journal article" date="2019" name="Sci. Rep.">
        <title>Orb-weaving spider Araneus ventricosus genome elucidates the spidroin gene catalogue.</title>
        <authorList>
            <person name="Kono N."/>
            <person name="Nakamura H."/>
            <person name="Ohtoshi R."/>
            <person name="Moran D.A.P."/>
            <person name="Shinohara A."/>
            <person name="Yoshida Y."/>
            <person name="Fujiwara M."/>
            <person name="Mori M."/>
            <person name="Tomita M."/>
            <person name="Arakawa K."/>
        </authorList>
    </citation>
    <scope>NUCLEOTIDE SEQUENCE [LARGE SCALE GENOMIC DNA]</scope>
</reference>
<name>A0A4Y1ZYA9_ARAVE</name>
<dbReference type="Proteomes" id="UP000499080">
    <property type="component" value="Unassembled WGS sequence"/>
</dbReference>
<accession>A0A4Y1ZYA9</accession>
<dbReference type="EMBL" id="BGPR01000001">
    <property type="protein sequence ID" value="GBL72109.1"/>
    <property type="molecule type" value="Genomic_DNA"/>
</dbReference>
<comment type="caution">
    <text evidence="1">The sequence shown here is derived from an EMBL/GenBank/DDBJ whole genome shotgun (WGS) entry which is preliminary data.</text>
</comment>
<keyword evidence="2" id="KW-1185">Reference proteome</keyword>
<dbReference type="AlphaFoldDB" id="A0A4Y1ZYA9"/>
<proteinExistence type="predicted"/>
<organism evidence="1 2">
    <name type="scientific">Araneus ventricosus</name>
    <name type="common">Orbweaver spider</name>
    <name type="synonym">Epeira ventricosa</name>
    <dbReference type="NCBI Taxonomy" id="182803"/>
    <lineage>
        <taxon>Eukaryota</taxon>
        <taxon>Metazoa</taxon>
        <taxon>Ecdysozoa</taxon>
        <taxon>Arthropoda</taxon>
        <taxon>Chelicerata</taxon>
        <taxon>Arachnida</taxon>
        <taxon>Araneae</taxon>
        <taxon>Araneomorphae</taxon>
        <taxon>Entelegynae</taxon>
        <taxon>Araneoidea</taxon>
        <taxon>Araneidae</taxon>
        <taxon>Araneus</taxon>
    </lineage>
</organism>
<evidence type="ECO:0000313" key="2">
    <source>
        <dbReference type="Proteomes" id="UP000499080"/>
    </source>
</evidence>